<evidence type="ECO:0000313" key="6">
    <source>
        <dbReference type="EMBL" id="AKA67388.1"/>
    </source>
</evidence>
<keyword evidence="7" id="KW-1185">Reference proteome</keyword>
<dbReference type="EMBL" id="CP009933">
    <property type="protein sequence ID" value="AKA67388.1"/>
    <property type="molecule type" value="Genomic_DNA"/>
</dbReference>
<dbReference type="InterPro" id="IPR050555">
    <property type="entry name" value="Bact_Solute-Bind_Prot2"/>
</dbReference>
<protein>
    <submittedName>
        <fullName evidence="6">Periplasmic binding protein/LacI transcriptional regulator</fullName>
    </submittedName>
</protein>
<organism evidence="6 7">
    <name type="scientific">Clostridium scatologenes</name>
    <dbReference type="NCBI Taxonomy" id="1548"/>
    <lineage>
        <taxon>Bacteria</taxon>
        <taxon>Bacillati</taxon>
        <taxon>Bacillota</taxon>
        <taxon>Clostridia</taxon>
        <taxon>Eubacteriales</taxon>
        <taxon>Clostridiaceae</taxon>
        <taxon>Clostridium</taxon>
    </lineage>
</organism>
<evidence type="ECO:0000256" key="3">
    <source>
        <dbReference type="SAM" id="MobiDB-lite"/>
    </source>
</evidence>
<dbReference type="PROSITE" id="PS51257">
    <property type="entry name" value="PROKAR_LIPOPROTEIN"/>
    <property type="match status" value="1"/>
</dbReference>
<dbReference type="Proteomes" id="UP000033115">
    <property type="component" value="Chromosome"/>
</dbReference>
<evidence type="ECO:0000256" key="1">
    <source>
        <dbReference type="ARBA" id="ARBA00004196"/>
    </source>
</evidence>
<sequence>MRKKVITIVLALFTIAALAFTGCSQKSESTSDNSKSEKSQNTENTSNNKSGNTQIPSKISGKQIKIMVVRKIGGDDNTAQYLAGAKQEGESLGFKVDTYSANGDSAKFHDAINQALQKDYDGFIISHGDDSATVDDVKKIVAKGKPVVTFDSNAEVAKVEGVTITEQDDETLALTSFKKLVQDHNGKANIIYLWVDGFPPMVNRNRMYKAMLEKYPDIKEVERFGVASSDTSVQTQNAVTAMLAKHPKGTIDAIYASWDAFAIGATRAVKEAGRNEIKVYGIDVSNADLQAIQDKNSPWTITTAVDPKLIGSVDIRLLTKKIAGEQTPKYYDLQASSVEKDQVANSSTAVNMENLSKIVPNWGKSNAFEEPWMDTLKNQHSKNK</sequence>
<dbReference type="GO" id="GO:0030246">
    <property type="term" value="F:carbohydrate binding"/>
    <property type="evidence" value="ECO:0007669"/>
    <property type="project" value="TreeGrafter"/>
</dbReference>
<evidence type="ECO:0000256" key="4">
    <source>
        <dbReference type="SAM" id="SignalP"/>
    </source>
</evidence>
<reference evidence="6 7" key="1">
    <citation type="journal article" date="2015" name="J. Biotechnol.">
        <title>Complete genome sequence of a malodorant-producing acetogen, Clostridium scatologenes ATCC 25775(T).</title>
        <authorList>
            <person name="Zhu Z."/>
            <person name="Guo T."/>
            <person name="Zheng H."/>
            <person name="Song T."/>
            <person name="Ouyang P."/>
            <person name="Xie J."/>
        </authorList>
    </citation>
    <scope>NUCLEOTIDE SEQUENCE [LARGE SCALE GENOMIC DNA]</scope>
    <source>
        <strain evidence="6 7">ATCC 25775</strain>
    </source>
</reference>
<dbReference type="InterPro" id="IPR025997">
    <property type="entry name" value="SBP_2_dom"/>
</dbReference>
<dbReference type="KEGG" id="csq:CSCA_0263"/>
<dbReference type="PANTHER" id="PTHR30036:SF7">
    <property type="entry name" value="ABC TRANSPORTER PERIPLASMIC-BINDING PROTEIN YPHF"/>
    <property type="match status" value="1"/>
</dbReference>
<dbReference type="InterPro" id="IPR028082">
    <property type="entry name" value="Peripla_BP_I"/>
</dbReference>
<dbReference type="HOGENOM" id="CLU_037628_4_0_9"/>
<comment type="subcellular location">
    <subcellularLocation>
        <location evidence="1">Cell envelope</location>
    </subcellularLocation>
</comment>
<accession>A0A0E3M7R5</accession>
<dbReference type="RefSeq" id="WP_029160456.1">
    <property type="nucleotide sequence ID" value="NZ_CP009933.1"/>
</dbReference>
<evidence type="ECO:0000259" key="5">
    <source>
        <dbReference type="Pfam" id="PF13407"/>
    </source>
</evidence>
<evidence type="ECO:0000256" key="2">
    <source>
        <dbReference type="ARBA" id="ARBA00007639"/>
    </source>
</evidence>
<proteinExistence type="inferred from homology"/>
<keyword evidence="4" id="KW-0732">Signal</keyword>
<dbReference type="AlphaFoldDB" id="A0A0E3M7R5"/>
<feature type="domain" description="Periplasmic binding protein" evidence="5">
    <location>
        <begin position="68"/>
        <end position="325"/>
    </location>
</feature>
<feature type="signal peptide" evidence="4">
    <location>
        <begin position="1"/>
        <end position="19"/>
    </location>
</feature>
<dbReference type="GO" id="GO:0030288">
    <property type="term" value="C:outer membrane-bounded periplasmic space"/>
    <property type="evidence" value="ECO:0007669"/>
    <property type="project" value="TreeGrafter"/>
</dbReference>
<gene>
    <name evidence="6" type="ORF">CSCA_0263</name>
</gene>
<dbReference type="CDD" id="cd06305">
    <property type="entry name" value="PBP1_methylthioribose_binding-like"/>
    <property type="match status" value="1"/>
</dbReference>
<dbReference type="STRING" id="1548.CSCA_0263"/>
<dbReference type="Pfam" id="PF13407">
    <property type="entry name" value="Peripla_BP_4"/>
    <property type="match status" value="1"/>
</dbReference>
<evidence type="ECO:0000313" key="7">
    <source>
        <dbReference type="Proteomes" id="UP000033115"/>
    </source>
</evidence>
<feature type="region of interest" description="Disordered" evidence="3">
    <location>
        <begin position="25"/>
        <end position="56"/>
    </location>
</feature>
<feature type="compositionally biased region" description="Polar residues" evidence="3">
    <location>
        <begin position="41"/>
        <end position="56"/>
    </location>
</feature>
<dbReference type="SUPFAM" id="SSF53822">
    <property type="entry name" value="Periplasmic binding protein-like I"/>
    <property type="match status" value="1"/>
</dbReference>
<name>A0A0E3M7R5_CLOSL</name>
<dbReference type="PANTHER" id="PTHR30036">
    <property type="entry name" value="D-XYLOSE-BINDING PERIPLASMIC PROTEIN"/>
    <property type="match status" value="1"/>
</dbReference>
<feature type="chain" id="PRO_5039604344" evidence="4">
    <location>
        <begin position="20"/>
        <end position="384"/>
    </location>
</feature>
<dbReference type="Gene3D" id="3.40.50.2300">
    <property type="match status" value="2"/>
</dbReference>
<comment type="similarity">
    <text evidence="2">Belongs to the bacterial solute-binding protein 2 family.</text>
</comment>